<gene>
    <name evidence="2" type="ORF">HYH02_007490</name>
</gene>
<keyword evidence="3" id="KW-1185">Reference proteome</keyword>
<dbReference type="EMBL" id="JAEHOD010000021">
    <property type="protein sequence ID" value="KAG2447567.1"/>
    <property type="molecule type" value="Genomic_DNA"/>
</dbReference>
<accession>A0A835WHD9</accession>
<organism evidence="2 3">
    <name type="scientific">Chlamydomonas schloesseri</name>
    <dbReference type="NCBI Taxonomy" id="2026947"/>
    <lineage>
        <taxon>Eukaryota</taxon>
        <taxon>Viridiplantae</taxon>
        <taxon>Chlorophyta</taxon>
        <taxon>core chlorophytes</taxon>
        <taxon>Chlorophyceae</taxon>
        <taxon>CS clade</taxon>
        <taxon>Chlamydomonadales</taxon>
        <taxon>Chlamydomonadaceae</taxon>
        <taxon>Chlamydomonas</taxon>
    </lineage>
</organism>
<comment type="caution">
    <text evidence="2">The sequence shown here is derived from an EMBL/GenBank/DDBJ whole genome shotgun (WGS) entry which is preliminary data.</text>
</comment>
<dbReference type="Proteomes" id="UP000613740">
    <property type="component" value="Unassembled WGS sequence"/>
</dbReference>
<evidence type="ECO:0000313" key="3">
    <source>
        <dbReference type="Proteomes" id="UP000613740"/>
    </source>
</evidence>
<feature type="region of interest" description="Disordered" evidence="1">
    <location>
        <begin position="105"/>
        <end position="131"/>
    </location>
</feature>
<reference evidence="2" key="1">
    <citation type="journal article" date="2020" name="bioRxiv">
        <title>Comparative genomics of Chlamydomonas.</title>
        <authorList>
            <person name="Craig R.J."/>
            <person name="Hasan A.R."/>
            <person name="Ness R.W."/>
            <person name="Keightley P.D."/>
        </authorList>
    </citation>
    <scope>NUCLEOTIDE SEQUENCE</scope>
    <source>
        <strain evidence="2">CCAP 11/173</strain>
    </source>
</reference>
<dbReference type="AlphaFoldDB" id="A0A835WHD9"/>
<evidence type="ECO:0000313" key="2">
    <source>
        <dbReference type="EMBL" id="KAG2447567.1"/>
    </source>
</evidence>
<sequence length="241" mass="25872">MEQEQHRAVLRRTLRSLGMPDWVVAYYKNEGLDILLRAGLKDLASFQAPGASPEVVNRTLEKAGLLPILACNIEWALLRAAELQEQGVQEADMASYVGRSDLRPFAQTPSQDAHAGHARDQQRTCGGPSTSKGWWSAWLPSAPLLWNAQPPQQPLTQAPVPAICLSGKAATAANGPCDVATAVTAAAVLQAPPTASTAKRHAVLDDVAHSMPIVATPTPLTSQHLSTCRRRHVHRPALGQE</sequence>
<proteinExistence type="predicted"/>
<protein>
    <submittedName>
        <fullName evidence="2">Uncharacterized protein</fullName>
    </submittedName>
</protein>
<name>A0A835WHD9_9CHLO</name>
<evidence type="ECO:0000256" key="1">
    <source>
        <dbReference type="SAM" id="MobiDB-lite"/>
    </source>
</evidence>